<dbReference type="InterPro" id="IPR001296">
    <property type="entry name" value="Glyco_trans_1"/>
</dbReference>
<dbReference type="AlphaFoldDB" id="A0A7C3GUP4"/>
<dbReference type="Pfam" id="PF00534">
    <property type="entry name" value="Glycos_transf_1"/>
    <property type="match status" value="1"/>
</dbReference>
<dbReference type="SUPFAM" id="SSF53756">
    <property type="entry name" value="UDP-Glycosyltransferase/glycogen phosphorylase"/>
    <property type="match status" value="1"/>
</dbReference>
<dbReference type="InterPro" id="IPR050194">
    <property type="entry name" value="Glycosyltransferase_grp1"/>
</dbReference>
<comment type="caution">
    <text evidence="3">The sequence shown here is derived from an EMBL/GenBank/DDBJ whole genome shotgun (WGS) entry which is preliminary data.</text>
</comment>
<dbReference type="Pfam" id="PF13439">
    <property type="entry name" value="Glyco_transf_4"/>
    <property type="match status" value="1"/>
</dbReference>
<gene>
    <name evidence="3" type="ORF">ENJ40_04605</name>
</gene>
<evidence type="ECO:0000259" key="1">
    <source>
        <dbReference type="Pfam" id="PF00534"/>
    </source>
</evidence>
<dbReference type="EMBL" id="DRMH01000059">
    <property type="protein sequence ID" value="HFC97724.1"/>
    <property type="molecule type" value="Genomic_DNA"/>
</dbReference>
<name>A0A7C3GUP4_9BACT</name>
<feature type="domain" description="Glycosyltransferase subfamily 4-like N-terminal" evidence="2">
    <location>
        <begin position="18"/>
        <end position="170"/>
    </location>
</feature>
<evidence type="ECO:0000259" key="2">
    <source>
        <dbReference type="Pfam" id="PF13439"/>
    </source>
</evidence>
<evidence type="ECO:0000313" key="3">
    <source>
        <dbReference type="EMBL" id="HFC97724.1"/>
    </source>
</evidence>
<dbReference type="Gene3D" id="3.40.50.2000">
    <property type="entry name" value="Glycogen Phosphorylase B"/>
    <property type="match status" value="2"/>
</dbReference>
<dbReference type="PANTHER" id="PTHR45947">
    <property type="entry name" value="SULFOQUINOVOSYL TRANSFERASE SQD2"/>
    <property type="match status" value="1"/>
</dbReference>
<feature type="domain" description="Glycosyl transferase family 1" evidence="1">
    <location>
        <begin position="177"/>
        <end position="346"/>
    </location>
</feature>
<dbReference type="Proteomes" id="UP000886043">
    <property type="component" value="Unassembled WGS sequence"/>
</dbReference>
<organism evidence="3">
    <name type="scientific">Thermosulfurimonas dismutans</name>
    <dbReference type="NCBI Taxonomy" id="999894"/>
    <lineage>
        <taxon>Bacteria</taxon>
        <taxon>Pseudomonadati</taxon>
        <taxon>Thermodesulfobacteriota</taxon>
        <taxon>Thermodesulfobacteria</taxon>
        <taxon>Thermodesulfobacteriales</taxon>
        <taxon>Thermodesulfobacteriaceae</taxon>
        <taxon>Thermosulfurimonas</taxon>
    </lineage>
</organism>
<protein>
    <submittedName>
        <fullName evidence="3">Glycosyltransferase family 1 protein</fullName>
    </submittedName>
</protein>
<dbReference type="GO" id="GO:0016757">
    <property type="term" value="F:glycosyltransferase activity"/>
    <property type="evidence" value="ECO:0007669"/>
    <property type="project" value="InterPro"/>
</dbReference>
<accession>A0A7C3GUP4</accession>
<dbReference type="InterPro" id="IPR028098">
    <property type="entry name" value="Glyco_trans_4-like_N"/>
</dbReference>
<dbReference type="PANTHER" id="PTHR45947:SF3">
    <property type="entry name" value="SULFOQUINOVOSYL TRANSFERASE SQD2"/>
    <property type="match status" value="1"/>
</dbReference>
<proteinExistence type="predicted"/>
<sequence>MRVLLILNKVESKRTYREHILKAFKDQGWETRILYLSGDPSLSPHQRQGLKVDSLGFPVAKIKRFHGGVLKALYAYLKKYPCDIVWIHRYRLFYYLALIHLLNPRFRIVFHVVAGGIFRSPGRRWTFSLLRSRLSSLVVNSTALKREILGLYPGLRDKLTVIFNGVDLSRFSSGVSREKARERFGLEREGFLFGMAAAFRPEKNHLALLRSFREFKERGGRAGMALAGSGPLEGKARACAASWGLKEVVFLGALPYEEIPLFLRALDVFVHPSLKEGMPNAVLEAMAAGLPIIATDAEGVPDIFDTPRKIGYMIPRGSEEALTRAMEEIYGLSAEERREMGREARLRVEEAFSAQRQAQAFVELFASLVNRSSLRSSNP</sequence>
<reference evidence="3" key="1">
    <citation type="journal article" date="2020" name="mSystems">
        <title>Genome- and Community-Level Interaction Insights into Carbon Utilization and Element Cycling Functions of Hydrothermarchaeota in Hydrothermal Sediment.</title>
        <authorList>
            <person name="Zhou Z."/>
            <person name="Liu Y."/>
            <person name="Xu W."/>
            <person name="Pan J."/>
            <person name="Luo Z.H."/>
            <person name="Li M."/>
        </authorList>
    </citation>
    <scope>NUCLEOTIDE SEQUENCE [LARGE SCALE GENOMIC DNA]</scope>
    <source>
        <strain evidence="3">HyVt-483</strain>
    </source>
</reference>
<dbReference type="CDD" id="cd03801">
    <property type="entry name" value="GT4_PimA-like"/>
    <property type="match status" value="1"/>
</dbReference>